<dbReference type="InterPro" id="IPR009169">
    <property type="entry name" value="Calreticulin"/>
</dbReference>
<protein>
    <recommendedName>
        <fullName evidence="11">Calreticulin</fullName>
    </recommendedName>
</protein>
<evidence type="ECO:0000313" key="15">
    <source>
        <dbReference type="Proteomes" id="UP001165060"/>
    </source>
</evidence>
<keyword evidence="9" id="KW-0106">Calcium</keyword>
<dbReference type="PANTHER" id="PTHR11073">
    <property type="entry name" value="CALRETICULIN AND CALNEXIN"/>
    <property type="match status" value="1"/>
</dbReference>
<accession>A0ABQ6MVB4</accession>
<evidence type="ECO:0000256" key="12">
    <source>
        <dbReference type="RuleBase" id="RU362126"/>
    </source>
</evidence>
<keyword evidence="4 12" id="KW-0732">Signal</keyword>
<feature type="region of interest" description="Disordered" evidence="13">
    <location>
        <begin position="363"/>
        <end position="399"/>
    </location>
</feature>
<evidence type="ECO:0000256" key="10">
    <source>
        <dbReference type="ARBA" id="ARBA00023186"/>
    </source>
</evidence>
<keyword evidence="5" id="KW-0430">Lectin</keyword>
<keyword evidence="15" id="KW-1185">Reference proteome</keyword>
<keyword evidence="6" id="KW-0677">Repeat</keyword>
<evidence type="ECO:0000256" key="1">
    <source>
        <dbReference type="ARBA" id="ARBA00004319"/>
    </source>
</evidence>
<feature type="compositionally biased region" description="Basic and acidic residues" evidence="13">
    <location>
        <begin position="214"/>
        <end position="226"/>
    </location>
</feature>
<evidence type="ECO:0000313" key="14">
    <source>
        <dbReference type="EMBL" id="GMI33255.1"/>
    </source>
</evidence>
<dbReference type="Pfam" id="PF00262">
    <property type="entry name" value="Calreticulin"/>
    <property type="match status" value="2"/>
</dbReference>
<dbReference type="PROSITE" id="PS00805">
    <property type="entry name" value="CALRETICULIN_REPEAT"/>
    <property type="match status" value="1"/>
</dbReference>
<feature type="compositionally biased region" description="Acidic residues" evidence="13">
    <location>
        <begin position="389"/>
        <end position="399"/>
    </location>
</feature>
<evidence type="ECO:0000256" key="6">
    <source>
        <dbReference type="ARBA" id="ARBA00022737"/>
    </source>
</evidence>
<name>A0ABQ6MVB4_9STRA</name>
<evidence type="ECO:0000256" key="7">
    <source>
        <dbReference type="ARBA" id="ARBA00022824"/>
    </source>
</evidence>
<dbReference type="InterPro" id="IPR009033">
    <property type="entry name" value="Calreticulin/calnexin_P_dom_sf"/>
</dbReference>
<dbReference type="PANTHER" id="PTHR11073:SF2">
    <property type="entry name" value="CALRETICULIN"/>
    <property type="match status" value="1"/>
</dbReference>
<dbReference type="PRINTS" id="PR00626">
    <property type="entry name" value="CALRETICULIN"/>
</dbReference>
<feature type="signal peptide" evidence="12">
    <location>
        <begin position="1"/>
        <end position="16"/>
    </location>
</feature>
<dbReference type="InterPro" id="IPR001580">
    <property type="entry name" value="Calret/calnex"/>
</dbReference>
<dbReference type="InterPro" id="IPR013320">
    <property type="entry name" value="ConA-like_dom_sf"/>
</dbReference>
<evidence type="ECO:0000256" key="2">
    <source>
        <dbReference type="ARBA" id="ARBA00010983"/>
    </source>
</evidence>
<dbReference type="Proteomes" id="UP001165060">
    <property type="component" value="Unassembled WGS sequence"/>
</dbReference>
<comment type="caution">
    <text evidence="14">The sequence shown here is derived from an EMBL/GenBank/DDBJ whole genome shotgun (WGS) entry which is preliminary data.</text>
</comment>
<feature type="chain" id="PRO_5045005487" description="Calreticulin" evidence="12">
    <location>
        <begin position="17"/>
        <end position="399"/>
    </location>
</feature>
<keyword evidence="8" id="KW-0862">Zinc</keyword>
<keyword evidence="3" id="KW-0479">Metal-binding</keyword>
<dbReference type="InterPro" id="IPR018124">
    <property type="entry name" value="Calret/calnex_CS"/>
</dbReference>
<evidence type="ECO:0000256" key="3">
    <source>
        <dbReference type="ARBA" id="ARBA00022723"/>
    </source>
</evidence>
<feature type="region of interest" description="Disordered" evidence="13">
    <location>
        <begin position="201"/>
        <end position="268"/>
    </location>
</feature>
<evidence type="ECO:0000256" key="5">
    <source>
        <dbReference type="ARBA" id="ARBA00022734"/>
    </source>
</evidence>
<comment type="similarity">
    <text evidence="2 11 12">Belongs to the calreticulin family.</text>
</comment>
<evidence type="ECO:0000256" key="9">
    <source>
        <dbReference type="ARBA" id="ARBA00022837"/>
    </source>
</evidence>
<feature type="compositionally biased region" description="Acidic residues" evidence="13">
    <location>
        <begin position="227"/>
        <end position="239"/>
    </location>
</feature>
<organism evidence="14 15">
    <name type="scientific">Tetraparma gracilis</name>
    <dbReference type="NCBI Taxonomy" id="2962635"/>
    <lineage>
        <taxon>Eukaryota</taxon>
        <taxon>Sar</taxon>
        <taxon>Stramenopiles</taxon>
        <taxon>Ochrophyta</taxon>
        <taxon>Bolidophyceae</taxon>
        <taxon>Parmales</taxon>
        <taxon>Triparmaceae</taxon>
        <taxon>Tetraparma</taxon>
    </lineage>
</organism>
<keyword evidence="7 11" id="KW-0256">Endoplasmic reticulum</keyword>
<dbReference type="PROSITE" id="PS00804">
    <property type="entry name" value="CALRETICULIN_2"/>
    <property type="match status" value="1"/>
</dbReference>
<evidence type="ECO:0000256" key="13">
    <source>
        <dbReference type="SAM" id="MobiDB-lite"/>
    </source>
</evidence>
<evidence type="ECO:0000256" key="11">
    <source>
        <dbReference type="PIRNR" id="PIRNR002356"/>
    </source>
</evidence>
<dbReference type="PROSITE" id="PS00803">
    <property type="entry name" value="CALRETICULIN_1"/>
    <property type="match status" value="1"/>
</dbReference>
<dbReference type="PIRSF" id="PIRSF002356">
    <property type="entry name" value="Calreticulin"/>
    <property type="match status" value="1"/>
</dbReference>
<keyword evidence="10 11" id="KW-0143">Chaperone</keyword>
<dbReference type="Gene3D" id="2.60.120.200">
    <property type="match status" value="1"/>
</dbReference>
<reference evidence="14 15" key="1">
    <citation type="journal article" date="2023" name="Commun. Biol.">
        <title>Genome analysis of Parmales, the sister group of diatoms, reveals the evolutionary specialization of diatoms from phago-mixotrophs to photoautotrophs.</title>
        <authorList>
            <person name="Ban H."/>
            <person name="Sato S."/>
            <person name="Yoshikawa S."/>
            <person name="Yamada K."/>
            <person name="Nakamura Y."/>
            <person name="Ichinomiya M."/>
            <person name="Sato N."/>
            <person name="Blanc-Mathieu R."/>
            <person name="Endo H."/>
            <person name="Kuwata A."/>
            <person name="Ogata H."/>
        </authorList>
    </citation>
    <scope>NUCLEOTIDE SEQUENCE [LARGE SCALE GENOMIC DNA]</scope>
</reference>
<proteinExistence type="inferred from homology"/>
<sequence length="399" mass="45442">MKFSLGLLALPSLVSGTVYFKESFNDDSYEKTWTQPASWKPKGDMGAWQRTEGQWHGGDTSLQTSENARFYGFSAPLTTPVDNDGKDLVVQYTVKHEQRLDCGGAYIKLLRGGDKFDADKFGGDSEYGIMFGPDICGSATRRTHVIFTYKGENKLIEKDVRCETDQLSHLYTLHLKSDNTFDVLIDNKSVRSGSLEDEFKFLEPKEIEDPAQSKPDDWVDERRIPDPDDEKPEGYDDVPAEIPDPEASKPEDWDNEDDGEWEAPMVKNPDYKGAWKPKMIDNPDYKGPWEHPKIANPEYVADPKLYQFCGGDNKCTHVGFELWQVTAGTSFDDIIVTDSIAEAQAFAEETFFKKQDKEKKLYDDVQEKEREEAQRKADEEAMKAKAKADEEEDLSHDEF</sequence>
<dbReference type="SUPFAM" id="SSF63887">
    <property type="entry name" value="P-domain of calnexin/calreticulin"/>
    <property type="match status" value="1"/>
</dbReference>
<comment type="subcellular location">
    <subcellularLocation>
        <location evidence="1 11">Endoplasmic reticulum lumen</location>
    </subcellularLocation>
</comment>
<feature type="compositionally biased region" description="Basic and acidic residues" evidence="13">
    <location>
        <begin position="363"/>
        <end position="388"/>
    </location>
</feature>
<evidence type="ECO:0000256" key="8">
    <source>
        <dbReference type="ARBA" id="ARBA00022833"/>
    </source>
</evidence>
<gene>
    <name evidence="14" type="ORF">TeGR_g12404</name>
</gene>
<dbReference type="SUPFAM" id="SSF49899">
    <property type="entry name" value="Concanavalin A-like lectins/glucanases"/>
    <property type="match status" value="1"/>
</dbReference>
<dbReference type="Gene3D" id="2.10.250.10">
    <property type="entry name" value="Calreticulin/calnexin, P domain"/>
    <property type="match status" value="1"/>
</dbReference>
<dbReference type="EMBL" id="BRYB01003240">
    <property type="protein sequence ID" value="GMI33255.1"/>
    <property type="molecule type" value="Genomic_DNA"/>
</dbReference>
<evidence type="ECO:0000256" key="4">
    <source>
        <dbReference type="ARBA" id="ARBA00022729"/>
    </source>
</evidence>